<keyword evidence="8 11" id="KW-0413">Isomerase</keyword>
<dbReference type="Pfam" id="PF00639">
    <property type="entry name" value="Rotamase"/>
    <property type="match status" value="1"/>
</dbReference>
<dbReference type="InterPro" id="IPR000297">
    <property type="entry name" value="PPIase_PpiC"/>
</dbReference>
<accession>A0A1I3VYV5</accession>
<evidence type="ECO:0000313" key="12">
    <source>
        <dbReference type="Proteomes" id="UP000199598"/>
    </source>
</evidence>
<dbReference type="PROSITE" id="PS01096">
    <property type="entry name" value="PPIC_PPIASE_1"/>
    <property type="match status" value="1"/>
</dbReference>
<dbReference type="EMBL" id="FOSK01000001">
    <property type="protein sequence ID" value="SFK00564.1"/>
    <property type="molecule type" value="Genomic_DNA"/>
</dbReference>
<sequence>MANLYTNPNLSEGAPADVDLPSTKVPPKSKPIITDVSVNGVQISEQNILAEAQNHPAENPGQAVQAAARALVVRELLLQQARSLNIQAAPEQMNDGSETPEDAAIRELIEQEVDIPSAATDECQRYYENNKNRFSSEPIFEASHILFAAGPDQHTARSIAKARAHDVIKLLQDKPEAFADLALEYSACPSKETGGNLGQLTKGSTVTEFEKALQSMQAGQMTGEPVETKFGYHIIFLNRKIEGNTLPFEHVEETIRAWLEAASWSKAVSQYISILAGSAEIKGIDLLGSDSPLVQ</sequence>
<organism evidence="11 12">
    <name type="scientific">Pseudovibrio ascidiaceicola</name>
    <dbReference type="NCBI Taxonomy" id="285279"/>
    <lineage>
        <taxon>Bacteria</taxon>
        <taxon>Pseudomonadati</taxon>
        <taxon>Pseudomonadota</taxon>
        <taxon>Alphaproteobacteria</taxon>
        <taxon>Hyphomicrobiales</taxon>
        <taxon>Stappiaceae</taxon>
        <taxon>Pseudovibrio</taxon>
    </lineage>
</organism>
<proteinExistence type="inferred from homology"/>
<protein>
    <recommendedName>
        <fullName evidence="4">Parvulin-like PPIase</fullName>
        <ecNumber evidence="3">5.2.1.8</ecNumber>
    </recommendedName>
    <alternativeName>
        <fullName evidence="6">Peptidyl-prolyl cis-trans isomerase plp</fullName>
    </alternativeName>
    <alternativeName>
        <fullName evidence="7">Rotamase plp</fullName>
    </alternativeName>
</protein>
<reference evidence="11 12" key="1">
    <citation type="submission" date="2016-10" db="EMBL/GenBank/DDBJ databases">
        <authorList>
            <person name="Varghese N."/>
            <person name="Submissions S."/>
        </authorList>
    </citation>
    <scope>NUCLEOTIDE SEQUENCE [LARGE SCALE GENOMIC DNA]</scope>
    <source>
        <strain evidence="11 12">DSM 16392</strain>
    </source>
</reference>
<feature type="region of interest" description="Disordered" evidence="9">
    <location>
        <begin position="1"/>
        <end position="30"/>
    </location>
</feature>
<dbReference type="SUPFAM" id="SSF109998">
    <property type="entry name" value="Triger factor/SurA peptide-binding domain-like"/>
    <property type="match status" value="1"/>
</dbReference>
<evidence type="ECO:0000313" key="11">
    <source>
        <dbReference type="EMBL" id="SFK00564.1"/>
    </source>
</evidence>
<keyword evidence="12" id="KW-1185">Reference proteome</keyword>
<feature type="compositionally biased region" description="Polar residues" evidence="9">
    <location>
        <begin position="1"/>
        <end position="10"/>
    </location>
</feature>
<comment type="similarity">
    <text evidence="2">Belongs to the PpiC/parvulin rotamase family.</text>
</comment>
<dbReference type="PANTHER" id="PTHR47245">
    <property type="entry name" value="PEPTIDYLPROLYL ISOMERASE"/>
    <property type="match status" value="1"/>
</dbReference>
<keyword evidence="5 8" id="KW-0697">Rotamase</keyword>
<dbReference type="Gene3D" id="3.10.50.40">
    <property type="match status" value="1"/>
</dbReference>
<dbReference type="Proteomes" id="UP000199598">
    <property type="component" value="Unassembled WGS sequence"/>
</dbReference>
<evidence type="ECO:0000256" key="3">
    <source>
        <dbReference type="ARBA" id="ARBA00013194"/>
    </source>
</evidence>
<evidence type="ECO:0000256" key="4">
    <source>
        <dbReference type="ARBA" id="ARBA00018370"/>
    </source>
</evidence>
<evidence type="ECO:0000256" key="1">
    <source>
        <dbReference type="ARBA" id="ARBA00000971"/>
    </source>
</evidence>
<comment type="catalytic activity">
    <reaction evidence="1">
        <text>[protein]-peptidylproline (omega=180) = [protein]-peptidylproline (omega=0)</text>
        <dbReference type="Rhea" id="RHEA:16237"/>
        <dbReference type="Rhea" id="RHEA-COMP:10747"/>
        <dbReference type="Rhea" id="RHEA-COMP:10748"/>
        <dbReference type="ChEBI" id="CHEBI:83833"/>
        <dbReference type="ChEBI" id="CHEBI:83834"/>
        <dbReference type="EC" id="5.2.1.8"/>
    </reaction>
</comment>
<dbReference type="PROSITE" id="PS50198">
    <property type="entry name" value="PPIC_PPIASE_2"/>
    <property type="match status" value="1"/>
</dbReference>
<dbReference type="PANTHER" id="PTHR47245:SF2">
    <property type="entry name" value="PEPTIDYL-PROLYL CIS-TRANS ISOMERASE HP_0175-RELATED"/>
    <property type="match status" value="1"/>
</dbReference>
<evidence type="ECO:0000256" key="7">
    <source>
        <dbReference type="ARBA" id="ARBA00031484"/>
    </source>
</evidence>
<dbReference type="RefSeq" id="WP_093516743.1">
    <property type="nucleotide sequence ID" value="NZ_FOSK01000001.1"/>
</dbReference>
<comment type="caution">
    <text evidence="11">The sequence shown here is derived from an EMBL/GenBank/DDBJ whole genome shotgun (WGS) entry which is preliminary data.</text>
</comment>
<dbReference type="SUPFAM" id="SSF54534">
    <property type="entry name" value="FKBP-like"/>
    <property type="match status" value="1"/>
</dbReference>
<evidence type="ECO:0000256" key="2">
    <source>
        <dbReference type="ARBA" id="ARBA00007656"/>
    </source>
</evidence>
<feature type="domain" description="PpiC" evidence="10">
    <location>
        <begin position="137"/>
        <end position="239"/>
    </location>
</feature>
<evidence type="ECO:0000256" key="9">
    <source>
        <dbReference type="SAM" id="MobiDB-lite"/>
    </source>
</evidence>
<dbReference type="GO" id="GO:0016853">
    <property type="term" value="F:isomerase activity"/>
    <property type="evidence" value="ECO:0007669"/>
    <property type="project" value="UniProtKB-KW"/>
</dbReference>
<dbReference type="InterPro" id="IPR046357">
    <property type="entry name" value="PPIase_dom_sf"/>
</dbReference>
<evidence type="ECO:0000256" key="6">
    <source>
        <dbReference type="ARBA" id="ARBA00030642"/>
    </source>
</evidence>
<evidence type="ECO:0000256" key="5">
    <source>
        <dbReference type="ARBA" id="ARBA00023110"/>
    </source>
</evidence>
<evidence type="ECO:0000259" key="10">
    <source>
        <dbReference type="PROSITE" id="PS50198"/>
    </source>
</evidence>
<dbReference type="InterPro" id="IPR050245">
    <property type="entry name" value="PrsA_foldase"/>
</dbReference>
<dbReference type="InterPro" id="IPR027304">
    <property type="entry name" value="Trigger_fact/SurA_dom_sf"/>
</dbReference>
<name>A0A1I3VYV5_9HYPH</name>
<dbReference type="EC" id="5.2.1.8" evidence="3"/>
<evidence type="ECO:0000256" key="8">
    <source>
        <dbReference type="PROSITE-ProRule" id="PRU00278"/>
    </source>
</evidence>
<dbReference type="InterPro" id="IPR023058">
    <property type="entry name" value="PPIase_PpiC_CS"/>
</dbReference>
<gene>
    <name evidence="11" type="ORF">SAMN04488518_101721</name>
</gene>